<dbReference type="AlphaFoldDB" id="A0A8K0IEJ0"/>
<dbReference type="CDD" id="cd18791">
    <property type="entry name" value="SF2_C_RHA"/>
    <property type="match status" value="1"/>
</dbReference>
<protein>
    <submittedName>
        <fullName evidence="7">DExH-box ATP-dependent RNA helicase DExH6</fullName>
    </submittedName>
</protein>
<keyword evidence="1" id="KW-0547">Nucleotide-binding</keyword>
<keyword evidence="2 7" id="KW-0378">Hydrolase</keyword>
<evidence type="ECO:0000313" key="7">
    <source>
        <dbReference type="EMBL" id="KAG1348076.1"/>
    </source>
</evidence>
<dbReference type="InterPro" id="IPR001650">
    <property type="entry name" value="Helicase_C-like"/>
</dbReference>
<dbReference type="PROSITE" id="PS51192">
    <property type="entry name" value="HELICASE_ATP_BIND_1"/>
    <property type="match status" value="1"/>
</dbReference>
<dbReference type="Proteomes" id="UP000797356">
    <property type="component" value="Chromosome 6"/>
</dbReference>
<feature type="compositionally biased region" description="Polar residues" evidence="4">
    <location>
        <begin position="7"/>
        <end position="20"/>
    </location>
</feature>
<dbReference type="PANTHER" id="PTHR18934">
    <property type="entry name" value="ATP-DEPENDENT RNA HELICASE"/>
    <property type="match status" value="1"/>
</dbReference>
<evidence type="ECO:0000259" key="6">
    <source>
        <dbReference type="PROSITE" id="PS51194"/>
    </source>
</evidence>
<dbReference type="InterPro" id="IPR036770">
    <property type="entry name" value="Ankyrin_rpt-contain_sf"/>
</dbReference>
<dbReference type="SUPFAM" id="SSF52540">
    <property type="entry name" value="P-loop containing nucleoside triphosphate hydrolases"/>
    <property type="match status" value="2"/>
</dbReference>
<dbReference type="OrthoDB" id="5600252at2759"/>
<dbReference type="SUPFAM" id="SSF48403">
    <property type="entry name" value="Ankyrin repeat"/>
    <property type="match status" value="1"/>
</dbReference>
<keyword evidence="2 7" id="KW-0347">Helicase</keyword>
<dbReference type="CDD" id="cd17917">
    <property type="entry name" value="DEXHc_RHA-like"/>
    <property type="match status" value="1"/>
</dbReference>
<dbReference type="SMART" id="SM00490">
    <property type="entry name" value="HELICc"/>
    <property type="match status" value="1"/>
</dbReference>
<keyword evidence="3" id="KW-0067">ATP-binding</keyword>
<evidence type="ECO:0000256" key="3">
    <source>
        <dbReference type="ARBA" id="ARBA00022840"/>
    </source>
</evidence>
<dbReference type="PROSITE" id="PS51194">
    <property type="entry name" value="HELICASE_CTER"/>
    <property type="match status" value="1"/>
</dbReference>
<dbReference type="Gene3D" id="3.40.50.300">
    <property type="entry name" value="P-loop containing nucleotide triphosphate hydrolases"/>
    <property type="match status" value="2"/>
</dbReference>
<feature type="region of interest" description="Disordered" evidence="4">
    <location>
        <begin position="964"/>
        <end position="1017"/>
    </location>
</feature>
<dbReference type="Gene3D" id="1.25.40.20">
    <property type="entry name" value="Ankyrin repeat-containing domain"/>
    <property type="match status" value="1"/>
</dbReference>
<keyword evidence="8" id="KW-1185">Reference proteome</keyword>
<name>A0A8K0IEJ0_COCNU</name>
<feature type="compositionally biased region" description="Acidic residues" evidence="4">
    <location>
        <begin position="813"/>
        <end position="833"/>
    </location>
</feature>
<reference evidence="7" key="2">
    <citation type="submission" date="2019-07" db="EMBL/GenBank/DDBJ databases">
        <authorList>
            <person name="Yang Y."/>
            <person name="Bocs S."/>
            <person name="Baudouin L."/>
        </authorList>
    </citation>
    <scope>NUCLEOTIDE SEQUENCE</scope>
    <source>
        <tissue evidence="7">Spear leaf of Hainan Tall coconut</tissue>
    </source>
</reference>
<dbReference type="InterPro" id="IPR048333">
    <property type="entry name" value="HA2_WH"/>
</dbReference>
<dbReference type="InterPro" id="IPR027417">
    <property type="entry name" value="P-loop_NTPase"/>
</dbReference>
<dbReference type="Pfam" id="PF04408">
    <property type="entry name" value="WHD_HA2"/>
    <property type="match status" value="1"/>
</dbReference>
<organism evidence="7 8">
    <name type="scientific">Cocos nucifera</name>
    <name type="common">Coconut palm</name>
    <dbReference type="NCBI Taxonomy" id="13894"/>
    <lineage>
        <taxon>Eukaryota</taxon>
        <taxon>Viridiplantae</taxon>
        <taxon>Streptophyta</taxon>
        <taxon>Embryophyta</taxon>
        <taxon>Tracheophyta</taxon>
        <taxon>Spermatophyta</taxon>
        <taxon>Magnoliopsida</taxon>
        <taxon>Liliopsida</taxon>
        <taxon>Arecaceae</taxon>
        <taxon>Arecoideae</taxon>
        <taxon>Cocoseae</taxon>
        <taxon>Attaleinae</taxon>
        <taxon>Cocos</taxon>
    </lineage>
</organism>
<gene>
    <name evidence="7" type="ORF">COCNU_06G019050</name>
</gene>
<proteinExistence type="predicted"/>
<dbReference type="InterPro" id="IPR011709">
    <property type="entry name" value="DEAD-box_helicase_OB_fold"/>
</dbReference>
<accession>A0A8K0IEJ0</accession>
<feature type="region of interest" description="Disordered" evidence="4">
    <location>
        <begin position="1"/>
        <end position="20"/>
    </location>
</feature>
<dbReference type="PANTHER" id="PTHR18934:SF213">
    <property type="entry name" value="3'-5' RNA HELICASE YTHDC2"/>
    <property type="match status" value="1"/>
</dbReference>
<dbReference type="InterPro" id="IPR014001">
    <property type="entry name" value="Helicase_ATP-bd"/>
</dbReference>
<dbReference type="EMBL" id="CM017877">
    <property type="protein sequence ID" value="KAG1348076.1"/>
    <property type="molecule type" value="Genomic_DNA"/>
</dbReference>
<dbReference type="GO" id="GO:0003723">
    <property type="term" value="F:RNA binding"/>
    <property type="evidence" value="ECO:0007669"/>
    <property type="project" value="TreeGrafter"/>
</dbReference>
<dbReference type="Gene3D" id="1.20.120.1080">
    <property type="match status" value="1"/>
</dbReference>
<evidence type="ECO:0000313" key="8">
    <source>
        <dbReference type="Proteomes" id="UP000797356"/>
    </source>
</evidence>
<dbReference type="InterPro" id="IPR007502">
    <property type="entry name" value="Helicase-assoc_dom"/>
</dbReference>
<dbReference type="Pfam" id="PF21010">
    <property type="entry name" value="HA2_C"/>
    <property type="match status" value="1"/>
</dbReference>
<evidence type="ECO:0000256" key="2">
    <source>
        <dbReference type="ARBA" id="ARBA00022806"/>
    </source>
</evidence>
<feature type="domain" description="Helicase C-terminal" evidence="6">
    <location>
        <begin position="419"/>
        <end position="593"/>
    </location>
</feature>
<dbReference type="SMART" id="SM00847">
    <property type="entry name" value="HA2"/>
    <property type="match status" value="1"/>
</dbReference>
<dbReference type="Pfam" id="PF00271">
    <property type="entry name" value="Helicase_C"/>
    <property type="match status" value="1"/>
</dbReference>
<evidence type="ECO:0000256" key="4">
    <source>
        <dbReference type="SAM" id="MobiDB-lite"/>
    </source>
</evidence>
<evidence type="ECO:0000256" key="1">
    <source>
        <dbReference type="ARBA" id="ARBA00022741"/>
    </source>
</evidence>
<dbReference type="FunFam" id="1.20.120.1080:FF:000011">
    <property type="entry name" value="DExH-box ATP-dependent RNA helicase DExH6"/>
    <property type="match status" value="1"/>
</dbReference>
<evidence type="ECO:0000259" key="5">
    <source>
        <dbReference type="PROSITE" id="PS51192"/>
    </source>
</evidence>
<sequence length="1044" mass="115786">MSEEALMNSSKKAGKQQWKQDSSFFRPLMRKSEIAKKMDQLASKINKSAQLKKTAVQGFDLSNDEWIYMQIMEDRAKLPIASFKDVITSTLETNQVPQFILDHMWAKANLVLIFGLMECAVAERIAYERGETIGGNVGYKIRLESKGGKNSSIMFCTNGILLRLLISRGANSSRAEMGNGKLEDGVMGITHIIVDEIHERDRFSDFMLTILRDLLPSYPHLRMILMSATIDAERFLQYFNGCPIIQVPGFTYPVKTFYLEDVLSILKSTDDNHLNPVAISGVDEGTSLTEGYKNALDESINLALSNDEFDPLLELISSEQTPKVYNYQHSLTGVSPLMVFAGMGRIGDVCMLLSFGADCSLCARDGSSALDWAQRENQLLVCEIIKKHMEKDISKSAEEEELLSKYLASINPEHIDTLLIERLLRKICTDSKEGAILVFLPGWDDISQTRERLLASPFFRDPSKFVILSLHSMIPSAEQKKVFKCPPAGTRKIILSTNIAETAVTIDDVVYVIDSGRMKEKSYDPYNNVKLLDPDCGIVNFLQRTLDPPVPETIHNAIIVLQDIGALTDDERLTDLGEKLGFLPVHPSTSKMLLFAILMNCLDPALTLACASDYREPFILPMAPDERKRAAAAKVELASLYGGYSDQLAIVAAFDCWKRAKDTGQESQFCSKYFVSSNTMNMLSNMRKQLQSDLAKNGFIPSDISNCSLNAQDPGILRAVLMAGTYPMVGRLLPSRKNSGKRAIVETASGAKVRLHPHSLNFNLSFSKSTGSPLIIYDEVTRGDGGMYIKNSSLAGPYPLLLLAMEMVVAPANDDDESDEDEEASNGEEDEMEMNTSSEKSGEEIMSSPDNTVSVVIDRWLRFESTALDIAQIYCLRERLSAAILYKVKYPQEVLPPALGASMYTIACILSYDGLPSMVPVESMDPQKLKTDATDMKQGRRATGYISPGKFLISLISDKARKRSHFHKNRTSMHGSAISKRSLPHASVERFQQQGPPLDGGGSGGAAPRIRSFKRQRESGSCDTSVIFVRIAGRYGAFEKVTEQ</sequence>
<reference evidence="7" key="1">
    <citation type="journal article" date="2017" name="Gigascience">
        <title>The genome draft of coconut (Cocos nucifera).</title>
        <authorList>
            <person name="Xiao Y."/>
            <person name="Xu P."/>
            <person name="Fan H."/>
            <person name="Baudouin L."/>
            <person name="Xia W."/>
            <person name="Bocs S."/>
            <person name="Xu J."/>
            <person name="Li Q."/>
            <person name="Guo A."/>
            <person name="Zhou L."/>
            <person name="Li J."/>
            <person name="Wu Y."/>
            <person name="Ma Z."/>
            <person name="Armero A."/>
            <person name="Issali A.E."/>
            <person name="Liu N."/>
            <person name="Peng M."/>
            <person name="Yang Y."/>
        </authorList>
    </citation>
    <scope>NUCLEOTIDE SEQUENCE</scope>
    <source>
        <tissue evidence="7">Spear leaf of Hainan Tall coconut</tissue>
    </source>
</reference>
<dbReference type="GO" id="GO:0005524">
    <property type="term" value="F:ATP binding"/>
    <property type="evidence" value="ECO:0007669"/>
    <property type="project" value="UniProtKB-KW"/>
</dbReference>
<feature type="region of interest" description="Disordered" evidence="4">
    <location>
        <begin position="813"/>
        <end position="848"/>
    </location>
</feature>
<dbReference type="Pfam" id="PF07717">
    <property type="entry name" value="OB_NTP_bind"/>
    <property type="match status" value="1"/>
</dbReference>
<dbReference type="GO" id="GO:0004386">
    <property type="term" value="F:helicase activity"/>
    <property type="evidence" value="ECO:0007669"/>
    <property type="project" value="UniProtKB-KW"/>
</dbReference>
<comment type="caution">
    <text evidence="7">The sequence shown here is derived from an EMBL/GenBank/DDBJ whole genome shotgun (WGS) entry which is preliminary data.</text>
</comment>
<feature type="domain" description="Helicase ATP-binding" evidence="5">
    <location>
        <begin position="88"/>
        <end position="248"/>
    </location>
</feature>